<dbReference type="GO" id="GO:0002250">
    <property type="term" value="P:adaptive immune response"/>
    <property type="evidence" value="ECO:0007669"/>
    <property type="project" value="InterPro"/>
</dbReference>
<reference evidence="4" key="1">
    <citation type="journal article" date="2023" name="Science">
        <title>Genome structures resolve the early diversification of teleost fishes.</title>
        <authorList>
            <person name="Parey E."/>
            <person name="Louis A."/>
            <person name="Montfort J."/>
            <person name="Bouchez O."/>
            <person name="Roques C."/>
            <person name="Iampietro C."/>
            <person name="Lluch J."/>
            <person name="Castinel A."/>
            <person name="Donnadieu C."/>
            <person name="Desvignes T."/>
            <person name="Floi Bucao C."/>
            <person name="Jouanno E."/>
            <person name="Wen M."/>
            <person name="Mejri S."/>
            <person name="Dirks R."/>
            <person name="Jansen H."/>
            <person name="Henkel C."/>
            <person name="Chen W.J."/>
            <person name="Zahm M."/>
            <person name="Cabau C."/>
            <person name="Klopp C."/>
            <person name="Thompson A.W."/>
            <person name="Robinson-Rechavi M."/>
            <person name="Braasch I."/>
            <person name="Lecointre G."/>
            <person name="Bobe J."/>
            <person name="Postlethwait J.H."/>
            <person name="Berthelot C."/>
            <person name="Roest Crollius H."/>
            <person name="Guiguen Y."/>
        </authorList>
    </citation>
    <scope>NUCLEOTIDE SEQUENCE</scope>
    <source>
        <strain evidence="4">NC1722</strain>
    </source>
</reference>
<dbReference type="PANTHER" id="PTHR15343">
    <property type="entry name" value="CD7"/>
    <property type="match status" value="1"/>
</dbReference>
<evidence type="ECO:0000313" key="4">
    <source>
        <dbReference type="EMBL" id="KAJ8404232.1"/>
    </source>
</evidence>
<dbReference type="Gene3D" id="2.60.40.10">
    <property type="entry name" value="Immunoglobulins"/>
    <property type="match status" value="1"/>
</dbReference>
<dbReference type="SUPFAM" id="SSF48726">
    <property type="entry name" value="Immunoglobulin"/>
    <property type="match status" value="1"/>
</dbReference>
<dbReference type="GO" id="GO:0038023">
    <property type="term" value="F:signaling receptor activity"/>
    <property type="evidence" value="ECO:0007669"/>
    <property type="project" value="InterPro"/>
</dbReference>
<keyword evidence="1" id="KW-0812">Transmembrane</keyword>
<evidence type="ECO:0000259" key="3">
    <source>
        <dbReference type="PROSITE" id="PS50835"/>
    </source>
</evidence>
<evidence type="ECO:0000256" key="2">
    <source>
        <dbReference type="SAM" id="SignalP"/>
    </source>
</evidence>
<keyword evidence="1" id="KW-0472">Membrane</keyword>
<comment type="caution">
    <text evidence="4">The sequence shown here is derived from an EMBL/GenBank/DDBJ whole genome shotgun (WGS) entry which is preliminary data.</text>
</comment>
<accession>A0AAD7WP86</accession>
<feature type="chain" id="PRO_5042249976" description="Ig-like domain-containing protein" evidence="2">
    <location>
        <begin position="22"/>
        <end position="217"/>
    </location>
</feature>
<dbReference type="InterPro" id="IPR039090">
    <property type="entry name" value="CD7"/>
</dbReference>
<dbReference type="PROSITE" id="PS50835">
    <property type="entry name" value="IG_LIKE"/>
    <property type="match status" value="1"/>
</dbReference>
<feature type="signal peptide" evidence="2">
    <location>
        <begin position="1"/>
        <end position="21"/>
    </location>
</feature>
<sequence>MSEALLFSVLLVVCLGTWVYGTPYMKILKLKPGERITVVCSTALKHQEGLYVYWSMPQQVDVLYLHKHPHTLTIGEFQGRVDTTGNFTMFNVTFSNLTVYNSGFYWCQYEKFNSKTNRLEKTLGEGPVTMVHMNDPLAMEVDRNTTPRPTRTPLKTSSQTGVEMNWIIAGLSASSVFLVCVIILCGTTKMKRFCKRGQFQPHSRDTVYEEMNLNRIR</sequence>
<proteinExistence type="predicted"/>
<dbReference type="PANTHER" id="PTHR15343:SF0">
    <property type="entry name" value="T-CELL ANTIGEN CD7"/>
    <property type="match status" value="1"/>
</dbReference>
<organism evidence="4 5">
    <name type="scientific">Aldrovandia affinis</name>
    <dbReference type="NCBI Taxonomy" id="143900"/>
    <lineage>
        <taxon>Eukaryota</taxon>
        <taxon>Metazoa</taxon>
        <taxon>Chordata</taxon>
        <taxon>Craniata</taxon>
        <taxon>Vertebrata</taxon>
        <taxon>Euteleostomi</taxon>
        <taxon>Actinopterygii</taxon>
        <taxon>Neopterygii</taxon>
        <taxon>Teleostei</taxon>
        <taxon>Notacanthiformes</taxon>
        <taxon>Halosauridae</taxon>
        <taxon>Aldrovandia</taxon>
    </lineage>
</organism>
<keyword evidence="2" id="KW-0732">Signal</keyword>
<feature type="transmembrane region" description="Helical" evidence="1">
    <location>
        <begin position="166"/>
        <end position="186"/>
    </location>
</feature>
<feature type="domain" description="Ig-like" evidence="3">
    <location>
        <begin position="23"/>
        <end position="124"/>
    </location>
</feature>
<dbReference type="InterPro" id="IPR036179">
    <property type="entry name" value="Ig-like_dom_sf"/>
</dbReference>
<gene>
    <name evidence="4" type="ORF">AAFF_G00340050</name>
</gene>
<dbReference type="Proteomes" id="UP001221898">
    <property type="component" value="Unassembled WGS sequence"/>
</dbReference>
<dbReference type="Pfam" id="PF07686">
    <property type="entry name" value="V-set"/>
    <property type="match status" value="1"/>
</dbReference>
<dbReference type="InterPro" id="IPR013783">
    <property type="entry name" value="Ig-like_fold"/>
</dbReference>
<evidence type="ECO:0000256" key="1">
    <source>
        <dbReference type="SAM" id="Phobius"/>
    </source>
</evidence>
<dbReference type="GO" id="GO:0016020">
    <property type="term" value="C:membrane"/>
    <property type="evidence" value="ECO:0007669"/>
    <property type="project" value="InterPro"/>
</dbReference>
<dbReference type="InterPro" id="IPR013106">
    <property type="entry name" value="Ig_V-set"/>
</dbReference>
<dbReference type="EMBL" id="JAINUG010000054">
    <property type="protein sequence ID" value="KAJ8404232.1"/>
    <property type="molecule type" value="Genomic_DNA"/>
</dbReference>
<name>A0AAD7WP86_9TELE</name>
<keyword evidence="5" id="KW-1185">Reference proteome</keyword>
<keyword evidence="1" id="KW-1133">Transmembrane helix</keyword>
<evidence type="ECO:0000313" key="5">
    <source>
        <dbReference type="Proteomes" id="UP001221898"/>
    </source>
</evidence>
<protein>
    <recommendedName>
        <fullName evidence="3">Ig-like domain-containing protein</fullName>
    </recommendedName>
</protein>
<dbReference type="AlphaFoldDB" id="A0AAD7WP86"/>
<dbReference type="InterPro" id="IPR007110">
    <property type="entry name" value="Ig-like_dom"/>
</dbReference>